<keyword evidence="6" id="KW-1185">Reference proteome</keyword>
<dbReference type="GO" id="GO:0016301">
    <property type="term" value="F:kinase activity"/>
    <property type="evidence" value="ECO:0007669"/>
    <property type="project" value="UniProtKB-KW"/>
</dbReference>
<dbReference type="NCBIfam" id="NF003259">
    <property type="entry name" value="PRK04220.1"/>
    <property type="match status" value="1"/>
</dbReference>
<evidence type="ECO:0000256" key="1">
    <source>
        <dbReference type="ARBA" id="ARBA00022741"/>
    </source>
</evidence>
<sequence length="327" mass="36171">MEEREITIVKGGRQTPFSRGILAQTLAQAGAGPEMAHQIASEVRAELAAEQRFTVEEEEVLARVRDKLVKKDAIAVGRLDKWRILRESSEPVVVLIGGATGVGTSTLAADIARRLNIQSVVGTDSIREVLRHAISPDLLPILHKSSYEIKRQDVRVPVGEEEAVLFGFREQAARVCVGVEAIVDRGLKEGTNLVIEGVHLVPEIIPERYRDHPNVCTIVVHLSDENVHRSRFYIRAMGTAMRRPAEEYIAHFQQIRQIHDYIVESADRAGVNAVENLSIENTSDEVVEIVANRVSGIAERAERRTSPLLMGVDTPRHGIPISQTKSG</sequence>
<name>A0A6G8Q722_9ACTN</name>
<accession>A0A6G8Q722</accession>
<keyword evidence="2 3" id="KW-0067">ATP-binding</keyword>
<keyword evidence="5" id="KW-0808">Transferase</keyword>
<keyword evidence="5" id="KW-0418">Kinase</keyword>
<dbReference type="Gene3D" id="3.40.50.300">
    <property type="entry name" value="P-loop containing nucleotide triphosphate hydrolases"/>
    <property type="match status" value="1"/>
</dbReference>
<organism evidence="5 6">
    <name type="scientific">Rubrobacter tropicus</name>
    <dbReference type="NCBI Taxonomy" id="2653851"/>
    <lineage>
        <taxon>Bacteria</taxon>
        <taxon>Bacillati</taxon>
        <taxon>Actinomycetota</taxon>
        <taxon>Rubrobacteria</taxon>
        <taxon>Rubrobacterales</taxon>
        <taxon>Rubrobacteraceae</taxon>
        <taxon>Rubrobacter</taxon>
    </lineage>
</organism>
<evidence type="ECO:0000259" key="4">
    <source>
        <dbReference type="PROSITE" id="PS51161"/>
    </source>
</evidence>
<dbReference type="InterPro" id="IPR027417">
    <property type="entry name" value="P-loop_NTPase"/>
</dbReference>
<protein>
    <submittedName>
        <fullName evidence="5">2-phosphoglycerate kinase</fullName>
    </submittedName>
</protein>
<dbReference type="PROSITE" id="PS51161">
    <property type="entry name" value="ATP_CONE"/>
    <property type="match status" value="1"/>
</dbReference>
<dbReference type="InterPro" id="IPR005144">
    <property type="entry name" value="ATP-cone_dom"/>
</dbReference>
<evidence type="ECO:0000256" key="2">
    <source>
        <dbReference type="ARBA" id="ARBA00022840"/>
    </source>
</evidence>
<gene>
    <name evidence="5" type="ORF">GBA63_06080</name>
</gene>
<evidence type="ECO:0000256" key="3">
    <source>
        <dbReference type="PROSITE-ProRule" id="PRU00492"/>
    </source>
</evidence>
<reference evidence="5 6" key="1">
    <citation type="submission" date="2019-10" db="EMBL/GenBank/DDBJ databases">
        <title>Rubrobacter sp nov SCSIO 52090 isolated from a deep-sea sediment in the South China Sea.</title>
        <authorList>
            <person name="Chen R.W."/>
        </authorList>
    </citation>
    <scope>NUCLEOTIDE SEQUENCE [LARGE SCALE GENOMIC DNA]</scope>
    <source>
        <strain evidence="5 6">SCSIO 52909</strain>
    </source>
</reference>
<dbReference type="AlphaFoldDB" id="A0A6G8Q722"/>
<dbReference type="PANTHER" id="PTHR33477:SF3">
    <property type="entry name" value="P-LOOP NTPASE DOMAIN-CONTAINING PROTEIN LPA1 HOMOLOG 1"/>
    <property type="match status" value="1"/>
</dbReference>
<dbReference type="KEGG" id="rub:GBA63_06080"/>
<dbReference type="GO" id="GO:0005524">
    <property type="term" value="F:ATP binding"/>
    <property type="evidence" value="ECO:0007669"/>
    <property type="project" value="UniProtKB-UniRule"/>
</dbReference>
<dbReference type="RefSeq" id="WP_166174445.1">
    <property type="nucleotide sequence ID" value="NZ_CP045119.1"/>
</dbReference>
<evidence type="ECO:0000313" key="5">
    <source>
        <dbReference type="EMBL" id="QIN82266.1"/>
    </source>
</evidence>
<proteinExistence type="predicted"/>
<dbReference type="EMBL" id="CP045119">
    <property type="protein sequence ID" value="QIN82266.1"/>
    <property type="molecule type" value="Genomic_DNA"/>
</dbReference>
<feature type="domain" description="ATP-cone" evidence="4">
    <location>
        <begin position="6"/>
        <end position="90"/>
    </location>
</feature>
<dbReference type="SUPFAM" id="SSF52540">
    <property type="entry name" value="P-loop containing nucleoside triphosphate hydrolases"/>
    <property type="match status" value="1"/>
</dbReference>
<dbReference type="PANTHER" id="PTHR33477">
    <property type="entry name" value="P-LOOP NTPASE DOMAIN-CONTAINING PROTEIN LPA1 HOMOLOG 1"/>
    <property type="match status" value="1"/>
</dbReference>
<keyword evidence="1 3" id="KW-0547">Nucleotide-binding</keyword>
<evidence type="ECO:0000313" key="6">
    <source>
        <dbReference type="Proteomes" id="UP000501452"/>
    </source>
</evidence>
<dbReference type="Proteomes" id="UP000501452">
    <property type="component" value="Chromosome"/>
</dbReference>